<evidence type="ECO:0000313" key="2">
    <source>
        <dbReference type="Proteomes" id="UP001498421"/>
    </source>
</evidence>
<organism evidence="1 2">
    <name type="scientific">Neonectria magnoliae</name>
    <dbReference type="NCBI Taxonomy" id="2732573"/>
    <lineage>
        <taxon>Eukaryota</taxon>
        <taxon>Fungi</taxon>
        <taxon>Dikarya</taxon>
        <taxon>Ascomycota</taxon>
        <taxon>Pezizomycotina</taxon>
        <taxon>Sordariomycetes</taxon>
        <taxon>Hypocreomycetidae</taxon>
        <taxon>Hypocreales</taxon>
        <taxon>Nectriaceae</taxon>
        <taxon>Neonectria</taxon>
    </lineage>
</organism>
<reference evidence="1 2" key="1">
    <citation type="journal article" date="2025" name="Microbiol. Resour. Announc.">
        <title>Draft genome sequences for Neonectria magnoliae and Neonectria punicea, canker pathogens of Liriodendron tulipifera and Acer saccharum in West Virginia.</title>
        <authorList>
            <person name="Petronek H.M."/>
            <person name="Kasson M.T."/>
            <person name="Metheny A.M."/>
            <person name="Stauder C.M."/>
            <person name="Lovett B."/>
            <person name="Lynch S.C."/>
            <person name="Garnas J.R."/>
            <person name="Kasson L.R."/>
            <person name="Stajich J.E."/>
        </authorList>
    </citation>
    <scope>NUCLEOTIDE SEQUENCE [LARGE SCALE GENOMIC DNA]</scope>
    <source>
        <strain evidence="1 2">NRRL 64651</strain>
    </source>
</reference>
<accession>A0ABR1HUW9</accession>
<protein>
    <submittedName>
        <fullName evidence="1">Uncharacterized protein</fullName>
    </submittedName>
</protein>
<comment type="caution">
    <text evidence="1">The sequence shown here is derived from an EMBL/GenBank/DDBJ whole genome shotgun (WGS) entry which is preliminary data.</text>
</comment>
<dbReference type="Gene3D" id="3.50.50.60">
    <property type="entry name" value="FAD/NAD(P)-binding domain"/>
    <property type="match status" value="1"/>
</dbReference>
<sequence>MACGAYTPVLVPELDGLCEATAGSVVVFQIPKTSPLFTRLAPENFPFWMYNMRSGSDGGLYEFPVDSQGLFKIVYRGTKYTDPQLQRDGKERSVPVTRYTRGESVTKIPAKAMIPLHHSWQTICPKSSKKGTKLLLPEFAGTQIPSTTTS</sequence>
<evidence type="ECO:0000313" key="1">
    <source>
        <dbReference type="EMBL" id="KAK7425063.1"/>
    </source>
</evidence>
<name>A0ABR1HUW9_9HYPO</name>
<proteinExistence type="predicted"/>
<dbReference type="Gene3D" id="3.30.9.10">
    <property type="entry name" value="D-Amino Acid Oxidase, subunit A, domain 2"/>
    <property type="match status" value="1"/>
</dbReference>
<dbReference type="EMBL" id="JAZAVK010000086">
    <property type="protein sequence ID" value="KAK7425063.1"/>
    <property type="molecule type" value="Genomic_DNA"/>
</dbReference>
<gene>
    <name evidence="1" type="ORF">QQZ08_008339</name>
</gene>
<dbReference type="InterPro" id="IPR036188">
    <property type="entry name" value="FAD/NAD-bd_sf"/>
</dbReference>
<dbReference type="Proteomes" id="UP001498421">
    <property type="component" value="Unassembled WGS sequence"/>
</dbReference>
<keyword evidence="2" id="KW-1185">Reference proteome</keyword>